<evidence type="ECO:0000256" key="3">
    <source>
        <dbReference type="ARBA" id="ARBA00022490"/>
    </source>
</evidence>
<dbReference type="PANTHER" id="PTHR24029:SF0">
    <property type="entry name" value="UVRABC SYSTEM PROTEIN B"/>
    <property type="match status" value="1"/>
</dbReference>
<dbReference type="NCBIfam" id="NF003673">
    <property type="entry name" value="PRK05298.1"/>
    <property type="match status" value="1"/>
</dbReference>
<dbReference type="NCBIfam" id="TIGR00631">
    <property type="entry name" value="uvrb"/>
    <property type="match status" value="1"/>
</dbReference>
<dbReference type="InterPro" id="IPR014001">
    <property type="entry name" value="Helicase_ATP-bd"/>
</dbReference>
<accession>R7Q9B9</accession>
<dbReference type="PhylomeDB" id="R7Q9B9"/>
<name>R7Q9B9_CHOCR</name>
<evidence type="ECO:0000256" key="10">
    <source>
        <dbReference type="ARBA" id="ARBA00026033"/>
    </source>
</evidence>
<dbReference type="InterPro" id="IPR001943">
    <property type="entry name" value="UVR_dom"/>
</dbReference>
<organism evidence="15 16">
    <name type="scientific">Chondrus crispus</name>
    <name type="common">Carrageen Irish moss</name>
    <name type="synonym">Polymorpha crispa</name>
    <dbReference type="NCBI Taxonomy" id="2769"/>
    <lineage>
        <taxon>Eukaryota</taxon>
        <taxon>Rhodophyta</taxon>
        <taxon>Florideophyceae</taxon>
        <taxon>Rhodymeniophycidae</taxon>
        <taxon>Gigartinales</taxon>
        <taxon>Gigartinaceae</taxon>
        <taxon>Chondrus</taxon>
    </lineage>
</organism>
<dbReference type="InterPro" id="IPR004807">
    <property type="entry name" value="UvrB"/>
</dbReference>
<dbReference type="GO" id="GO:0005524">
    <property type="term" value="F:ATP binding"/>
    <property type="evidence" value="ECO:0007669"/>
    <property type="project" value="UniProtKB-KW"/>
</dbReference>
<dbReference type="Proteomes" id="UP000012073">
    <property type="component" value="Unassembled WGS sequence"/>
</dbReference>
<dbReference type="STRING" id="2769.R7Q9B9"/>
<evidence type="ECO:0000259" key="12">
    <source>
        <dbReference type="PROSITE" id="PS50151"/>
    </source>
</evidence>
<sequence length="842" mass="92616">MCRRRSRFATKEAHSVLNVLRPLVENDTIHSFVVAIDGPAPVCSKAATLVEEAGGELLGKESLDAALAFLTEGEKESRHPSEQGENANVLACSARDGTAGTIGGAARKEGNTSRLRFLSRQRRKDAQKRRRHHFELCAHHQPAGDQPKAISFLTDGLLEKGKSFQTLHGVTGSGKTFMMANIIAKADRPALILAPNKTLAAQLCNELSNLFPKNRVEFFVSSFKFYQPEAYLPNSDKYIAKASAIDPDVDRLRHAATRSLFERTDTIVVASVSSIYGLGLPTEYLESSIRIHVGDKLEGGVSELTESLENVQYVEASGKGITPRGSFNVTSDIVEIAPPWEAEGILYRILFDNSVIVRMEFLNTNTSESIDLGHEVVLYPARHFVTPKGQIEAAILQIEEETKKCTTAFRAEGKELEASRLEERVATDMEMMRKVGFCSGAENYSLYLSKRTNGITTSPPRTLLDYMPRDGKWLLFIDESHVTVPQLGAMYAGNAARKKKLVRHGFRLPSAMENRPLNSKEFWEKAHQTIFVSATPGNLELERSGSNGVCEAVIRPTGIVDPSVEVVPTKGQVEHLVLALAKVAAAGGRAIVTTLTKRFAEDLADCISRKPAIHGVLDRPLRVSFLHSEIDSVGRMQVLEAMRGDINLGSESSAPKLDVIVGVNLLREGIDLPAVRLVAILDADSEGFLRGETALIQTIGRAARNTEGHVVMYADTVTSSMHRAITETRRRRRLQMAHNSINDIIPSGVGAGTHRSLNAEEKTLLDRIRKLKLEAGESLKEKTFGKISDKAVQERDHFKFAEAPADLTDLGDVRQKMLMAANAEDFETAALLRDRLVSLEQR</sequence>
<dbReference type="SMART" id="SM00487">
    <property type="entry name" value="DEXDc"/>
    <property type="match status" value="1"/>
</dbReference>
<keyword evidence="5" id="KW-0227">DNA damage</keyword>
<dbReference type="PROSITE" id="PS51194">
    <property type="entry name" value="HELICASE_CTER"/>
    <property type="match status" value="1"/>
</dbReference>
<feature type="domain" description="UVR" evidence="12">
    <location>
        <begin position="807"/>
        <end position="842"/>
    </location>
</feature>
<dbReference type="GO" id="GO:0005737">
    <property type="term" value="C:cytoplasm"/>
    <property type="evidence" value="ECO:0007669"/>
    <property type="project" value="UniProtKB-SubCell"/>
</dbReference>
<evidence type="ECO:0000259" key="14">
    <source>
        <dbReference type="PROSITE" id="PS51194"/>
    </source>
</evidence>
<evidence type="ECO:0000256" key="2">
    <source>
        <dbReference type="ARBA" id="ARBA00008533"/>
    </source>
</evidence>
<evidence type="ECO:0000256" key="1">
    <source>
        <dbReference type="ARBA" id="ARBA00004496"/>
    </source>
</evidence>
<dbReference type="SMART" id="SM00490">
    <property type="entry name" value="HELICc"/>
    <property type="match status" value="1"/>
</dbReference>
<proteinExistence type="inferred from homology"/>
<comment type="subunit">
    <text evidence="10">Forms a heterotetramer with UvrA during the search for lesions. Interacts with UvrC in an incision complex.</text>
</comment>
<dbReference type="PROSITE" id="PS51192">
    <property type="entry name" value="HELICASE_ATP_BIND_1"/>
    <property type="match status" value="1"/>
</dbReference>
<dbReference type="OrthoDB" id="16911at2759"/>
<gene>
    <name evidence="15" type="ORF">CHC_T00003095001</name>
</gene>
<evidence type="ECO:0000256" key="6">
    <source>
        <dbReference type="ARBA" id="ARBA00022769"/>
    </source>
</evidence>
<evidence type="ECO:0000313" key="15">
    <source>
        <dbReference type="EMBL" id="CDF34393.1"/>
    </source>
</evidence>
<dbReference type="Gramene" id="CDF34393">
    <property type="protein sequence ID" value="CDF34393"/>
    <property type="gene ID" value="CHC_T00003095001"/>
</dbReference>
<comment type="similarity">
    <text evidence="2">Belongs to the UvrB family.</text>
</comment>
<dbReference type="PROSITE" id="PS50151">
    <property type="entry name" value="UVR"/>
    <property type="match status" value="1"/>
</dbReference>
<dbReference type="SUPFAM" id="SSF46600">
    <property type="entry name" value="C-terminal UvrC-binding domain of UvrB"/>
    <property type="match status" value="1"/>
</dbReference>
<dbReference type="Pfam" id="PF00271">
    <property type="entry name" value="Helicase_C"/>
    <property type="match status" value="1"/>
</dbReference>
<dbReference type="InterPro" id="IPR036876">
    <property type="entry name" value="UVR_dom_sf"/>
</dbReference>
<feature type="domain" description="Helicase C-terminal" evidence="14">
    <location>
        <begin position="572"/>
        <end position="745"/>
    </location>
</feature>
<dbReference type="Pfam" id="PF02151">
    <property type="entry name" value="UVR"/>
    <property type="match status" value="1"/>
</dbReference>
<dbReference type="GO" id="GO:0006289">
    <property type="term" value="P:nucleotide-excision repair"/>
    <property type="evidence" value="ECO:0007669"/>
    <property type="project" value="InterPro"/>
</dbReference>
<dbReference type="InterPro" id="IPR001650">
    <property type="entry name" value="Helicase_C-like"/>
</dbReference>
<dbReference type="PANTHER" id="PTHR24029">
    <property type="entry name" value="UVRABC SYSTEM PROTEIN B"/>
    <property type="match status" value="1"/>
</dbReference>
<evidence type="ECO:0000256" key="8">
    <source>
        <dbReference type="ARBA" id="ARBA00022881"/>
    </source>
</evidence>
<dbReference type="AlphaFoldDB" id="R7Q9B9"/>
<dbReference type="EMBL" id="HG001690">
    <property type="protein sequence ID" value="CDF34393.1"/>
    <property type="molecule type" value="Genomic_DNA"/>
</dbReference>
<dbReference type="Pfam" id="PF12344">
    <property type="entry name" value="UvrB"/>
    <property type="match status" value="1"/>
</dbReference>
<dbReference type="InterPro" id="IPR027417">
    <property type="entry name" value="P-loop_NTPase"/>
</dbReference>
<keyword evidence="3" id="KW-0963">Cytoplasm</keyword>
<dbReference type="RefSeq" id="XP_005714212.1">
    <property type="nucleotide sequence ID" value="XM_005714155.1"/>
</dbReference>
<dbReference type="OMA" id="RYMHSEI"/>
<dbReference type="GeneID" id="17321932"/>
<evidence type="ECO:0000256" key="7">
    <source>
        <dbReference type="ARBA" id="ARBA00022840"/>
    </source>
</evidence>
<dbReference type="GO" id="GO:0009380">
    <property type="term" value="C:excinuclease repair complex"/>
    <property type="evidence" value="ECO:0007669"/>
    <property type="project" value="InterPro"/>
</dbReference>
<evidence type="ECO:0000256" key="9">
    <source>
        <dbReference type="ARBA" id="ARBA00023204"/>
    </source>
</evidence>
<dbReference type="InterPro" id="IPR024759">
    <property type="entry name" value="UvrB_YAD/RRR_dom"/>
</dbReference>
<evidence type="ECO:0000256" key="5">
    <source>
        <dbReference type="ARBA" id="ARBA00022763"/>
    </source>
</evidence>
<keyword evidence="4" id="KW-0547">Nucleotide-binding</keyword>
<feature type="domain" description="Helicase ATP-binding" evidence="13">
    <location>
        <begin position="156"/>
        <end position="307"/>
    </location>
</feature>
<evidence type="ECO:0000256" key="4">
    <source>
        <dbReference type="ARBA" id="ARBA00022741"/>
    </source>
</evidence>
<dbReference type="SUPFAM" id="SSF52540">
    <property type="entry name" value="P-loop containing nucleoside triphosphate hydrolases"/>
    <property type="match status" value="2"/>
</dbReference>
<reference evidence="16" key="1">
    <citation type="journal article" date="2013" name="Proc. Natl. Acad. Sci. U.S.A.">
        <title>Genome structure and metabolic features in the red seaweed Chondrus crispus shed light on evolution of the Archaeplastida.</title>
        <authorList>
            <person name="Collen J."/>
            <person name="Porcel B."/>
            <person name="Carre W."/>
            <person name="Ball S.G."/>
            <person name="Chaparro C."/>
            <person name="Tonon T."/>
            <person name="Barbeyron T."/>
            <person name="Michel G."/>
            <person name="Noel B."/>
            <person name="Valentin K."/>
            <person name="Elias M."/>
            <person name="Artiguenave F."/>
            <person name="Arun A."/>
            <person name="Aury J.M."/>
            <person name="Barbosa-Neto J.F."/>
            <person name="Bothwell J.H."/>
            <person name="Bouget F.Y."/>
            <person name="Brillet L."/>
            <person name="Cabello-Hurtado F."/>
            <person name="Capella-Gutierrez S."/>
            <person name="Charrier B."/>
            <person name="Cladiere L."/>
            <person name="Cock J.M."/>
            <person name="Coelho S.M."/>
            <person name="Colleoni C."/>
            <person name="Czjzek M."/>
            <person name="Da Silva C."/>
            <person name="Delage L."/>
            <person name="Denoeud F."/>
            <person name="Deschamps P."/>
            <person name="Dittami S.M."/>
            <person name="Gabaldon T."/>
            <person name="Gachon C.M."/>
            <person name="Groisillier A."/>
            <person name="Herve C."/>
            <person name="Jabbari K."/>
            <person name="Katinka M."/>
            <person name="Kloareg B."/>
            <person name="Kowalczyk N."/>
            <person name="Labadie K."/>
            <person name="Leblanc C."/>
            <person name="Lopez P.J."/>
            <person name="McLachlan D.H."/>
            <person name="Meslet-Cladiere L."/>
            <person name="Moustafa A."/>
            <person name="Nehr Z."/>
            <person name="Nyvall Collen P."/>
            <person name="Panaud O."/>
            <person name="Partensky F."/>
            <person name="Poulain J."/>
            <person name="Rensing S.A."/>
            <person name="Rousvoal S."/>
            <person name="Samson G."/>
            <person name="Symeonidi A."/>
            <person name="Weissenbach J."/>
            <person name="Zambounis A."/>
            <person name="Wincker P."/>
            <person name="Boyen C."/>
        </authorList>
    </citation>
    <scope>NUCLEOTIDE SEQUENCE [LARGE SCALE GENOMIC DNA]</scope>
    <source>
        <strain evidence="16">cv. Stackhouse</strain>
    </source>
</reference>
<keyword evidence="9" id="KW-0234">DNA repair</keyword>
<dbReference type="Pfam" id="PF04851">
    <property type="entry name" value="ResIII"/>
    <property type="match status" value="1"/>
</dbReference>
<dbReference type="GO" id="GO:0004518">
    <property type="term" value="F:nuclease activity"/>
    <property type="evidence" value="ECO:0007669"/>
    <property type="project" value="UniProtKB-KW"/>
</dbReference>
<dbReference type="Gene3D" id="3.40.50.300">
    <property type="entry name" value="P-loop containing nucleotide triphosphate hydrolases"/>
    <property type="match status" value="3"/>
</dbReference>
<dbReference type="GO" id="GO:0003677">
    <property type="term" value="F:DNA binding"/>
    <property type="evidence" value="ECO:0007669"/>
    <property type="project" value="InterPro"/>
</dbReference>
<dbReference type="GO" id="GO:0016887">
    <property type="term" value="F:ATP hydrolysis activity"/>
    <property type="evidence" value="ECO:0007669"/>
    <property type="project" value="InterPro"/>
</dbReference>
<keyword evidence="7" id="KW-0067">ATP-binding</keyword>
<dbReference type="InterPro" id="IPR006935">
    <property type="entry name" value="Helicase/UvrB_N"/>
</dbReference>
<evidence type="ECO:0000313" key="16">
    <source>
        <dbReference type="Proteomes" id="UP000012073"/>
    </source>
</evidence>
<dbReference type="InterPro" id="IPR041471">
    <property type="entry name" value="UvrB_inter"/>
</dbReference>
<comment type="subcellular location">
    <subcellularLocation>
        <location evidence="1">Cytoplasm</location>
    </subcellularLocation>
</comment>
<evidence type="ECO:0000259" key="13">
    <source>
        <dbReference type="PROSITE" id="PS51192"/>
    </source>
</evidence>
<keyword evidence="8" id="KW-0267">Excision nuclease</keyword>
<evidence type="ECO:0000256" key="11">
    <source>
        <dbReference type="ARBA" id="ARBA00029504"/>
    </source>
</evidence>
<dbReference type="Pfam" id="PF17757">
    <property type="entry name" value="UvrB_inter"/>
    <property type="match status" value="1"/>
</dbReference>
<keyword evidence="16" id="KW-1185">Reference proteome</keyword>
<dbReference type="KEGG" id="ccp:CHC_T00003095001"/>
<protein>
    <recommendedName>
        <fullName evidence="11">UvrABC system protein B</fullName>
    </recommendedName>
</protein>
<keyword evidence="6" id="KW-0228">DNA excision</keyword>